<comment type="catalytic activity">
    <reaction evidence="12">
        <text>L-seryl-[protein] + ATP = O-phospho-L-seryl-[protein] + ADP + H(+)</text>
        <dbReference type="Rhea" id="RHEA:17989"/>
        <dbReference type="Rhea" id="RHEA-COMP:9863"/>
        <dbReference type="Rhea" id="RHEA-COMP:11604"/>
        <dbReference type="ChEBI" id="CHEBI:15378"/>
        <dbReference type="ChEBI" id="CHEBI:29999"/>
        <dbReference type="ChEBI" id="CHEBI:30616"/>
        <dbReference type="ChEBI" id="CHEBI:83421"/>
        <dbReference type="ChEBI" id="CHEBI:456216"/>
        <dbReference type="EC" id="2.7.11.1"/>
    </reaction>
    <physiologicalReaction direction="left-to-right" evidence="12">
        <dbReference type="Rhea" id="RHEA:17990"/>
    </physiologicalReaction>
</comment>
<evidence type="ECO:0000256" key="13">
    <source>
        <dbReference type="SAM" id="MobiDB-lite"/>
    </source>
</evidence>
<dbReference type="Pfam" id="PF06479">
    <property type="entry name" value="Ribonuc_2-5A"/>
    <property type="match status" value="1"/>
</dbReference>
<dbReference type="GeneID" id="19118451"/>
<evidence type="ECO:0000256" key="9">
    <source>
        <dbReference type="ARBA" id="ARBA00022840"/>
    </source>
</evidence>
<name>W6YRZ3_COCMI</name>
<dbReference type="SMART" id="SM00220">
    <property type="entry name" value="S_TKc"/>
    <property type="match status" value="1"/>
</dbReference>
<dbReference type="GO" id="GO:0006397">
    <property type="term" value="P:mRNA processing"/>
    <property type="evidence" value="ECO:0007669"/>
    <property type="project" value="InterPro"/>
</dbReference>
<dbReference type="GO" id="GO:1990604">
    <property type="term" value="C:IRE1-TRAF2-ASK1 complex"/>
    <property type="evidence" value="ECO:0007669"/>
    <property type="project" value="TreeGrafter"/>
</dbReference>
<dbReference type="SUPFAM" id="SSF50998">
    <property type="entry name" value="Quinoprotein alcohol dehydrogenase-like"/>
    <property type="match status" value="1"/>
</dbReference>
<evidence type="ECO:0000256" key="14">
    <source>
        <dbReference type="SAM" id="SignalP"/>
    </source>
</evidence>
<reference evidence="17 18" key="1">
    <citation type="journal article" date="2013" name="PLoS Genet.">
        <title>Comparative genome structure, secondary metabolite, and effector coding capacity across Cochliobolus pathogens.</title>
        <authorList>
            <person name="Condon B.J."/>
            <person name="Leng Y."/>
            <person name="Wu D."/>
            <person name="Bushley K.E."/>
            <person name="Ohm R.A."/>
            <person name="Otillar R."/>
            <person name="Martin J."/>
            <person name="Schackwitz W."/>
            <person name="Grimwood J."/>
            <person name="MohdZainudin N."/>
            <person name="Xue C."/>
            <person name="Wang R."/>
            <person name="Manning V.A."/>
            <person name="Dhillon B."/>
            <person name="Tu Z.J."/>
            <person name="Steffenson B.J."/>
            <person name="Salamov A."/>
            <person name="Sun H."/>
            <person name="Lowry S."/>
            <person name="LaButti K."/>
            <person name="Han J."/>
            <person name="Copeland A."/>
            <person name="Lindquist E."/>
            <person name="Barry K."/>
            <person name="Schmutz J."/>
            <person name="Baker S.E."/>
            <person name="Ciuffetti L.M."/>
            <person name="Grigoriev I.V."/>
            <person name="Zhong S."/>
            <person name="Turgeon B.G."/>
        </authorList>
    </citation>
    <scope>NUCLEOTIDE SEQUENCE [LARGE SCALE GENOMIC DNA]</scope>
    <source>
        <strain evidence="17 18">ATCC 44560</strain>
    </source>
</reference>
<dbReference type="Gene3D" id="3.30.200.20">
    <property type="entry name" value="Phosphorylase Kinase, domain 1"/>
    <property type="match status" value="1"/>
</dbReference>
<dbReference type="PROSITE" id="PS51392">
    <property type="entry name" value="KEN"/>
    <property type="match status" value="1"/>
</dbReference>
<keyword evidence="9" id="KW-0067">ATP-binding</keyword>
<gene>
    <name evidence="17" type="ORF">COCMIDRAFT_104141</name>
</gene>
<sequence length="1209" mass="135057">MPRPRRPPGAGSALTTLALLLLAGLVAAQQQQPQQPQPQPQQQQPIPLPPPRLGHHVPSGAPRPALHVEHAPIINPKPNHKHAKPANKNAVVDAPRRRPHSSLHSQNVRALATRVPSAPAISAVRADPARYAASGGLVPGARSLQDWEVEDFVLLATVDGHIHARDRYNGEEIWELSGRPMLETIYNSSGGSVDPQDQPFVWIVEPREDGALYLLSPGPYPHLQHLGVTVKQLAENAPYSSDDPELPVVYNVEKKTFMLLVDAASGIVKQSFSPGGTFPHDDSCAPESRNYFSARERDCRGVIDIGQTQYTITIHNKKTNEHICTLKYAEWNPNSRDRDLQSQYDQTLDKQYIYTTYNGEVIAFDYKRPRSHQRPLYRQRLPFPVARVFDVARPSNDQSSDPPLVLLPQPAGPVFSEDKANHVLLNTTDSGAWYALSEVNYPAVTDGAPDASCYKQNQVAYDWDAAYALPDKKSLIGVHRLDYKVPDMPTQLLGIPAPTFYDSVNDQVISNPPETSPREHHQPPSIDAPPQAEVVARSVNVYIYIVLAICLFGGVGASIKPTMVESCLSYLKQVVHAGNKTKQPLPPFHASPEPEVKLSEEKLLVVPHADDPVPEKPVETAEKDQNELPALEELKEKKVVTFAVPSDEEEDLASLSRTTTVEQGSPISDEAAPLEVKLNGDAEAMTNSSEDVSQDPTAAPATPKKKKTHRGRRGGRKLSKNQQKEEDEVNRIVNAAKQLEVGPRLHPDELTVSGGDVQNISEIKRIGKLTIDQDRLLGNGSGGTFVFEGKWKEVKVAVKRMLPQYFGLAEQEVKLLQNSDPHPNVIRYFDDERDENFLYIAVELCQASLFDLYKDGRPGEELSEEHQRLVNKISKKASSCLYQLAAGLNHLHHLRIIHRDIKPQNILVAQPLITSKDDVRLVISDFGLCKTLPDNVSTLVGTTGNAGTVGWKAPELISQPKELVNGSSQGFSRDSSSSTDPVAQGVKRAVDIFSLGCVFYYVLTGGCHPFDDEEGWMQIREYNIKKEKSNLDRLLLGADSVEPHHLIQWMLRPRPESRPTALQVMNHPFFWDDQKRLDFLCDCSDHWEREPRDPPSEHLSQLEEYAQDVLDHRRNFLAKLDPGFVNSLGKQRKYTGDRMLDLLRALRNKKNHYEDMEESIKAKVGPLPSGYLKYWTVKFPQLLMSCYEAVLSCDLENEPRFKKYFEGAK</sequence>
<dbReference type="Gene3D" id="1.10.510.10">
    <property type="entry name" value="Transferase(Phosphotransferase) domain 1"/>
    <property type="match status" value="1"/>
</dbReference>
<dbReference type="InterPro" id="IPR045133">
    <property type="entry name" value="IRE1/2-like"/>
</dbReference>
<keyword evidence="18" id="KW-1185">Reference proteome</keyword>
<dbReference type="Gene3D" id="1.20.1440.180">
    <property type="entry name" value="KEN domain"/>
    <property type="match status" value="1"/>
</dbReference>
<dbReference type="PROSITE" id="PS00108">
    <property type="entry name" value="PROTEIN_KINASE_ST"/>
    <property type="match status" value="1"/>
</dbReference>
<keyword evidence="6 14" id="KW-0732">Signal</keyword>
<dbReference type="InterPro" id="IPR008271">
    <property type="entry name" value="Ser/Thr_kinase_AS"/>
</dbReference>
<dbReference type="PANTHER" id="PTHR13954">
    <property type="entry name" value="IRE1-RELATED"/>
    <property type="match status" value="1"/>
</dbReference>
<dbReference type="InterPro" id="IPR010513">
    <property type="entry name" value="KEN_dom"/>
</dbReference>
<keyword evidence="4" id="KW-0808">Transferase</keyword>
<feature type="domain" description="Protein kinase" evidence="15">
    <location>
        <begin position="771"/>
        <end position="1070"/>
    </location>
</feature>
<evidence type="ECO:0000259" key="16">
    <source>
        <dbReference type="PROSITE" id="PS51392"/>
    </source>
</evidence>
<proteinExistence type="predicted"/>
<dbReference type="GO" id="GO:0051082">
    <property type="term" value="F:unfolded protein binding"/>
    <property type="evidence" value="ECO:0007669"/>
    <property type="project" value="TreeGrafter"/>
</dbReference>
<dbReference type="HOGENOM" id="CLU_004875_2_0_1"/>
<dbReference type="SMART" id="SM00580">
    <property type="entry name" value="PUG"/>
    <property type="match status" value="1"/>
</dbReference>
<feature type="compositionally biased region" description="Polar residues" evidence="13">
    <location>
        <begin position="685"/>
        <end position="695"/>
    </location>
</feature>
<evidence type="ECO:0000256" key="2">
    <source>
        <dbReference type="ARBA" id="ARBA00012513"/>
    </source>
</evidence>
<dbReference type="Pfam" id="PF00069">
    <property type="entry name" value="Pkinase"/>
    <property type="match status" value="1"/>
</dbReference>
<keyword evidence="3" id="KW-0723">Serine/threonine-protein kinase</keyword>
<dbReference type="FunFam" id="3.30.200.20:FF:000077">
    <property type="entry name" value="Putative Serine/threonine-protein kinase/endoribonuclease IRE1"/>
    <property type="match status" value="1"/>
</dbReference>
<feature type="region of interest" description="Disordered" evidence="13">
    <location>
        <begin position="506"/>
        <end position="528"/>
    </location>
</feature>
<dbReference type="CDD" id="cd10422">
    <property type="entry name" value="RNase_Ire1"/>
    <property type="match status" value="1"/>
</dbReference>
<evidence type="ECO:0000313" key="18">
    <source>
        <dbReference type="Proteomes" id="UP000054032"/>
    </source>
</evidence>
<dbReference type="AlphaFoldDB" id="W6YRZ3"/>
<protein>
    <recommendedName>
        <fullName evidence="2">non-specific serine/threonine protein kinase</fullName>
        <ecNumber evidence="2">2.7.11.1</ecNumber>
    </recommendedName>
</protein>
<dbReference type="GO" id="GO:0005524">
    <property type="term" value="F:ATP binding"/>
    <property type="evidence" value="ECO:0007669"/>
    <property type="project" value="UniProtKB-KW"/>
</dbReference>
<dbReference type="GO" id="GO:0036498">
    <property type="term" value="P:IRE1-mediated unfolded protein response"/>
    <property type="evidence" value="ECO:0007669"/>
    <property type="project" value="TreeGrafter"/>
</dbReference>
<dbReference type="OrthoDB" id="63989at2759"/>
<feature type="signal peptide" evidence="14">
    <location>
        <begin position="1"/>
        <end position="28"/>
    </location>
</feature>
<comment type="catalytic activity">
    <reaction evidence="11">
        <text>L-threonyl-[protein] + ATP = O-phospho-L-threonyl-[protein] + ADP + H(+)</text>
        <dbReference type="Rhea" id="RHEA:46608"/>
        <dbReference type="Rhea" id="RHEA-COMP:11060"/>
        <dbReference type="Rhea" id="RHEA-COMP:11605"/>
        <dbReference type="ChEBI" id="CHEBI:15378"/>
        <dbReference type="ChEBI" id="CHEBI:30013"/>
        <dbReference type="ChEBI" id="CHEBI:30616"/>
        <dbReference type="ChEBI" id="CHEBI:61977"/>
        <dbReference type="ChEBI" id="CHEBI:456216"/>
        <dbReference type="EC" id="2.7.11.1"/>
    </reaction>
    <physiologicalReaction direction="left-to-right" evidence="11">
        <dbReference type="Rhea" id="RHEA:46609"/>
    </physiologicalReaction>
</comment>
<feature type="domain" description="KEN" evidence="16">
    <location>
        <begin position="1073"/>
        <end position="1207"/>
    </location>
</feature>
<dbReference type="InterPro" id="IPR038357">
    <property type="entry name" value="KEN_sf"/>
</dbReference>
<dbReference type="InterPro" id="IPR011009">
    <property type="entry name" value="Kinase-like_dom_sf"/>
</dbReference>
<dbReference type="PANTHER" id="PTHR13954:SF6">
    <property type="entry name" value="NON-SPECIFIC SERINE_THREONINE PROTEIN KINASE"/>
    <property type="match status" value="1"/>
</dbReference>
<evidence type="ECO:0000256" key="6">
    <source>
        <dbReference type="ARBA" id="ARBA00022729"/>
    </source>
</evidence>
<dbReference type="GO" id="GO:0004674">
    <property type="term" value="F:protein serine/threonine kinase activity"/>
    <property type="evidence" value="ECO:0007669"/>
    <property type="project" value="UniProtKB-KW"/>
</dbReference>
<evidence type="ECO:0000313" key="17">
    <source>
        <dbReference type="EMBL" id="EUC42217.1"/>
    </source>
</evidence>
<evidence type="ECO:0000256" key="11">
    <source>
        <dbReference type="ARBA" id="ARBA00048659"/>
    </source>
</evidence>
<dbReference type="EC" id="2.7.11.1" evidence="2"/>
<keyword evidence="5" id="KW-0812">Transmembrane</keyword>
<evidence type="ECO:0000256" key="8">
    <source>
        <dbReference type="ARBA" id="ARBA00022777"/>
    </source>
</evidence>
<dbReference type="PROSITE" id="PS50011">
    <property type="entry name" value="PROTEIN_KINASE_DOM"/>
    <property type="match status" value="1"/>
</dbReference>
<evidence type="ECO:0000256" key="3">
    <source>
        <dbReference type="ARBA" id="ARBA00022527"/>
    </source>
</evidence>
<dbReference type="InterPro" id="IPR000719">
    <property type="entry name" value="Prot_kinase_dom"/>
</dbReference>
<feature type="compositionally biased region" description="Basic residues" evidence="13">
    <location>
        <begin position="703"/>
        <end position="719"/>
    </location>
</feature>
<keyword evidence="7" id="KW-0547">Nucleotide-binding</keyword>
<evidence type="ECO:0000256" key="10">
    <source>
        <dbReference type="ARBA" id="ARBA00022989"/>
    </source>
</evidence>
<dbReference type="CDD" id="cd09769">
    <property type="entry name" value="Luminal_IRE1"/>
    <property type="match status" value="1"/>
</dbReference>
<dbReference type="GO" id="GO:0070059">
    <property type="term" value="P:intrinsic apoptotic signaling pathway in response to endoplasmic reticulum stress"/>
    <property type="evidence" value="ECO:0007669"/>
    <property type="project" value="TreeGrafter"/>
</dbReference>
<dbReference type="STRING" id="930090.W6YRZ3"/>
<dbReference type="RefSeq" id="XP_007691278.1">
    <property type="nucleotide sequence ID" value="XM_007693088.1"/>
</dbReference>
<dbReference type="GO" id="GO:0004521">
    <property type="term" value="F:RNA endonuclease activity"/>
    <property type="evidence" value="ECO:0007669"/>
    <property type="project" value="InterPro"/>
</dbReference>
<keyword evidence="8" id="KW-0418">Kinase</keyword>
<feature type="chain" id="PRO_5004886037" description="non-specific serine/threonine protein kinase" evidence="14">
    <location>
        <begin position="29"/>
        <end position="1209"/>
    </location>
</feature>
<dbReference type="KEGG" id="bor:COCMIDRAFT_104141"/>
<feature type="region of interest" description="Disordered" evidence="13">
    <location>
        <begin position="28"/>
        <end position="111"/>
    </location>
</feature>
<organism evidence="17 18">
    <name type="scientific">Bipolaris oryzae ATCC 44560</name>
    <dbReference type="NCBI Taxonomy" id="930090"/>
    <lineage>
        <taxon>Eukaryota</taxon>
        <taxon>Fungi</taxon>
        <taxon>Dikarya</taxon>
        <taxon>Ascomycota</taxon>
        <taxon>Pezizomycotina</taxon>
        <taxon>Dothideomycetes</taxon>
        <taxon>Pleosporomycetidae</taxon>
        <taxon>Pleosporales</taxon>
        <taxon>Pleosporineae</taxon>
        <taxon>Pleosporaceae</taxon>
        <taxon>Bipolaris</taxon>
    </lineage>
</organism>
<feature type="region of interest" description="Disordered" evidence="13">
    <location>
        <begin position="645"/>
        <end position="728"/>
    </location>
</feature>
<dbReference type="eggNOG" id="KOG1027">
    <property type="taxonomic scope" value="Eukaryota"/>
</dbReference>
<dbReference type="EMBL" id="KI964069">
    <property type="protein sequence ID" value="EUC42217.1"/>
    <property type="molecule type" value="Genomic_DNA"/>
</dbReference>
<keyword evidence="10" id="KW-1133">Transmembrane helix</keyword>
<keyword evidence="10" id="KW-0472">Membrane</keyword>
<dbReference type="InterPro" id="IPR011047">
    <property type="entry name" value="Quinoprotein_ADH-like_sf"/>
</dbReference>
<feature type="compositionally biased region" description="Low complexity" evidence="13">
    <location>
        <begin position="28"/>
        <end position="45"/>
    </location>
</feature>
<feature type="region of interest" description="Disordered" evidence="13">
    <location>
        <begin position="610"/>
        <end position="631"/>
    </location>
</feature>
<dbReference type="CDD" id="cd13982">
    <property type="entry name" value="STKc_IRE1"/>
    <property type="match status" value="1"/>
</dbReference>
<evidence type="ECO:0000256" key="1">
    <source>
        <dbReference type="ARBA" id="ARBA00004167"/>
    </source>
</evidence>
<comment type="subcellular location">
    <subcellularLocation>
        <location evidence="1">Membrane</location>
        <topology evidence="1">Single-pass membrane protein</topology>
    </subcellularLocation>
</comment>
<dbReference type="SUPFAM" id="SSF56112">
    <property type="entry name" value="Protein kinase-like (PK-like)"/>
    <property type="match status" value="1"/>
</dbReference>
<dbReference type="Proteomes" id="UP000054032">
    <property type="component" value="Unassembled WGS sequence"/>
</dbReference>
<evidence type="ECO:0000256" key="4">
    <source>
        <dbReference type="ARBA" id="ARBA00022679"/>
    </source>
</evidence>
<accession>W6YRZ3</accession>
<evidence type="ECO:0000259" key="15">
    <source>
        <dbReference type="PROSITE" id="PS50011"/>
    </source>
</evidence>
<feature type="compositionally biased region" description="Polar residues" evidence="13">
    <location>
        <begin position="655"/>
        <end position="666"/>
    </location>
</feature>
<evidence type="ECO:0000256" key="7">
    <source>
        <dbReference type="ARBA" id="ARBA00022741"/>
    </source>
</evidence>
<evidence type="ECO:0000256" key="5">
    <source>
        <dbReference type="ARBA" id="ARBA00022692"/>
    </source>
</evidence>
<evidence type="ECO:0000256" key="12">
    <source>
        <dbReference type="ARBA" id="ARBA00048977"/>
    </source>
</evidence>